<reference evidence="1" key="1">
    <citation type="submission" date="2021-06" db="EMBL/GenBank/DDBJ databases">
        <title>Parelaphostrongylus tenuis whole genome reference sequence.</title>
        <authorList>
            <person name="Garwood T.J."/>
            <person name="Larsen P.A."/>
            <person name="Fountain-Jones N.M."/>
            <person name="Garbe J.R."/>
            <person name="Macchietto M.G."/>
            <person name="Kania S.A."/>
            <person name="Gerhold R.W."/>
            <person name="Richards J.E."/>
            <person name="Wolf T.M."/>
        </authorList>
    </citation>
    <scope>NUCLEOTIDE SEQUENCE</scope>
    <source>
        <strain evidence="1">MNPRO001-30</strain>
        <tissue evidence="1">Meninges</tissue>
    </source>
</reference>
<keyword evidence="2" id="KW-1185">Reference proteome</keyword>
<protein>
    <submittedName>
        <fullName evidence="1">Uncharacterized protein</fullName>
    </submittedName>
</protein>
<comment type="caution">
    <text evidence="1">The sequence shown here is derived from an EMBL/GenBank/DDBJ whole genome shotgun (WGS) entry which is preliminary data.</text>
</comment>
<dbReference type="Proteomes" id="UP001196413">
    <property type="component" value="Unassembled WGS sequence"/>
</dbReference>
<evidence type="ECO:0000313" key="2">
    <source>
        <dbReference type="Proteomes" id="UP001196413"/>
    </source>
</evidence>
<name>A0AAD5MRW5_PARTN</name>
<sequence length="60" mass="6842">MIIYNRQQKAHPADFDKIWHGLQSHHAFLAGMIRAELLGVHPRPELCPLAQQSKQAFGTH</sequence>
<gene>
    <name evidence="1" type="ORF">KIN20_008965</name>
</gene>
<proteinExistence type="predicted"/>
<dbReference type="EMBL" id="JAHQIW010001456">
    <property type="protein sequence ID" value="KAJ1352579.1"/>
    <property type="molecule type" value="Genomic_DNA"/>
</dbReference>
<organism evidence="1 2">
    <name type="scientific">Parelaphostrongylus tenuis</name>
    <name type="common">Meningeal worm</name>
    <dbReference type="NCBI Taxonomy" id="148309"/>
    <lineage>
        <taxon>Eukaryota</taxon>
        <taxon>Metazoa</taxon>
        <taxon>Ecdysozoa</taxon>
        <taxon>Nematoda</taxon>
        <taxon>Chromadorea</taxon>
        <taxon>Rhabditida</taxon>
        <taxon>Rhabditina</taxon>
        <taxon>Rhabditomorpha</taxon>
        <taxon>Strongyloidea</taxon>
        <taxon>Metastrongylidae</taxon>
        <taxon>Parelaphostrongylus</taxon>
    </lineage>
</organism>
<evidence type="ECO:0000313" key="1">
    <source>
        <dbReference type="EMBL" id="KAJ1352579.1"/>
    </source>
</evidence>
<accession>A0AAD5MRW5</accession>
<dbReference type="AlphaFoldDB" id="A0AAD5MRW5"/>